<dbReference type="GO" id="GO:0005737">
    <property type="term" value="C:cytoplasm"/>
    <property type="evidence" value="ECO:0007669"/>
    <property type="project" value="UniProtKB-ARBA"/>
</dbReference>
<dbReference type="Pfam" id="PF16188">
    <property type="entry name" value="Peptidase_M24_C"/>
    <property type="match status" value="1"/>
</dbReference>
<dbReference type="InterPro" id="IPR032416">
    <property type="entry name" value="Peptidase_M24_C"/>
</dbReference>
<dbReference type="FunFam" id="3.90.230.10:FF:000007">
    <property type="entry name" value="Xaa-Pro aminopeptidase P"/>
    <property type="match status" value="1"/>
</dbReference>
<evidence type="ECO:0000313" key="9">
    <source>
        <dbReference type="Proteomes" id="UP000297454"/>
    </source>
</evidence>
<dbReference type="InterPro" id="IPR029149">
    <property type="entry name" value="Creatin/AminoP/Spt16_N"/>
</dbReference>
<dbReference type="Gene3D" id="3.40.350.10">
    <property type="entry name" value="Creatinase/prolidase N-terminal domain"/>
    <property type="match status" value="2"/>
</dbReference>
<dbReference type="Gene3D" id="3.90.230.10">
    <property type="entry name" value="Creatinase/methionine aminopeptidase superfamily"/>
    <property type="match status" value="1"/>
</dbReference>
<dbReference type="GO" id="GO:0046872">
    <property type="term" value="F:metal ion binding"/>
    <property type="evidence" value="ECO:0007669"/>
    <property type="project" value="UniProtKB-KW"/>
</dbReference>
<evidence type="ECO:0000256" key="2">
    <source>
        <dbReference type="ARBA" id="ARBA00022723"/>
    </source>
</evidence>
<name>A0A4R9C5Q4_9FIRM</name>
<evidence type="ECO:0000259" key="6">
    <source>
        <dbReference type="Pfam" id="PF01321"/>
    </source>
</evidence>
<dbReference type="Proteomes" id="UP000297454">
    <property type="component" value="Unassembled WGS sequence"/>
</dbReference>
<keyword evidence="2" id="KW-0479">Metal-binding</keyword>
<feature type="domain" description="Peptidase M24" evidence="5">
    <location>
        <begin position="308"/>
        <end position="519"/>
    </location>
</feature>
<dbReference type="Pfam" id="PF01321">
    <property type="entry name" value="Creatinase_N"/>
    <property type="match status" value="1"/>
</dbReference>
<proteinExistence type="inferred from homology"/>
<keyword evidence="8" id="KW-0645">Protease</keyword>
<evidence type="ECO:0000256" key="1">
    <source>
        <dbReference type="ARBA" id="ARBA00008766"/>
    </source>
</evidence>
<dbReference type="Pfam" id="PF16189">
    <property type="entry name" value="Creatinase_N_2"/>
    <property type="match status" value="1"/>
</dbReference>
<evidence type="ECO:0000256" key="3">
    <source>
        <dbReference type="ARBA" id="ARBA00022801"/>
    </source>
</evidence>
<protein>
    <submittedName>
        <fullName evidence="8">Aminopeptidase P family protein</fullName>
    </submittedName>
</protein>
<evidence type="ECO:0000259" key="7">
    <source>
        <dbReference type="Pfam" id="PF16188"/>
    </source>
</evidence>
<sequence length="585" mass="67077">MSIYDRVDNLRDLMMDRDIEAYIVPTSDPHQSEYLSDYYKTREYISGFTGSAGTAVITRDKAGLWTDGRYFVQAENELKNSPFKLYRMGEDIDYLTFINEEVSQFGKVAVDGRCLSLAQYDEINDKLGDRLLITDVDFISNIWENRPQLSKSEAWIFDEKYTGKSVSEKLKEFRKRLREKDCDYGFIGALEDIAYLFNLRGDDIYATPVFFSYALIGHENAILFIDENKIDLEVKEYLKANNIDIYRYDAIFNVLNGIRGSNSIYLDPNRTNVKVYQSINKNVRIKRGINLTTLMKMIKNEIEIENEKKAFHKDAIALTKFFNWVETGVKSGAIDEVFAAKKLLSFREQQENFIEPSFTTISAYGANAAMPHYDPEKVIPATLQTKGLYLVDSGAQYLEGTTDITRTIALGELTYDEKLHYTLTLKGFIAGLSAKFKNNSTGYFLDSIVRNPIYRYGLDFNHGTGHGVGFVLGVHEGPMSISKKDNGVVLQKGMIFSIEPGLYIEGAHGIRIENIVYVEDAQEPNMLEIKTLLYLPIDTRPVLKELLEAWELDWLNSYNEECYNRLSKELDGDDLIYLRKITREL</sequence>
<dbReference type="SUPFAM" id="SSF53092">
    <property type="entry name" value="Creatinase/prolidase N-terminal domain"/>
    <property type="match status" value="2"/>
</dbReference>
<dbReference type="SUPFAM" id="SSF55920">
    <property type="entry name" value="Creatinase/aminopeptidase"/>
    <property type="match status" value="1"/>
</dbReference>
<organism evidence="8 9">
    <name type="scientific">Helcococcus ovis</name>
    <dbReference type="NCBI Taxonomy" id="72026"/>
    <lineage>
        <taxon>Bacteria</taxon>
        <taxon>Bacillati</taxon>
        <taxon>Bacillota</taxon>
        <taxon>Tissierellia</taxon>
        <taxon>Tissierellales</taxon>
        <taxon>Peptoniphilaceae</taxon>
        <taxon>Helcococcus</taxon>
    </lineage>
</organism>
<feature type="domain" description="Creatinase N-terminal" evidence="6">
    <location>
        <begin position="6"/>
        <end position="130"/>
    </location>
</feature>
<dbReference type="InterPro" id="IPR050422">
    <property type="entry name" value="X-Pro_aminopeptidase_P"/>
</dbReference>
<dbReference type="RefSeq" id="WP_134743840.1">
    <property type="nucleotide sequence ID" value="NZ_JBFNFK010000003.1"/>
</dbReference>
<dbReference type="InterPro" id="IPR036005">
    <property type="entry name" value="Creatinase/aminopeptidase-like"/>
</dbReference>
<gene>
    <name evidence="8" type="ORF">EQF91_01565</name>
</gene>
<dbReference type="AlphaFoldDB" id="A0A4R9C5Q4"/>
<evidence type="ECO:0000313" key="8">
    <source>
        <dbReference type="EMBL" id="TFF67338.1"/>
    </source>
</evidence>
<dbReference type="Pfam" id="PF00557">
    <property type="entry name" value="Peptidase_M24"/>
    <property type="match status" value="1"/>
</dbReference>
<dbReference type="InterPro" id="IPR033740">
    <property type="entry name" value="Pept_M24B"/>
</dbReference>
<evidence type="ECO:0000259" key="5">
    <source>
        <dbReference type="Pfam" id="PF00557"/>
    </source>
</evidence>
<dbReference type="PANTHER" id="PTHR43763">
    <property type="entry name" value="XAA-PRO AMINOPEPTIDASE 1"/>
    <property type="match status" value="1"/>
</dbReference>
<dbReference type="PANTHER" id="PTHR43763:SF6">
    <property type="entry name" value="XAA-PRO AMINOPEPTIDASE 1"/>
    <property type="match status" value="1"/>
</dbReference>
<comment type="caution">
    <text evidence="8">The sequence shown here is derived from an EMBL/GenBank/DDBJ whole genome shotgun (WGS) entry which is preliminary data.</text>
</comment>
<dbReference type="InterPro" id="IPR000994">
    <property type="entry name" value="Pept_M24"/>
</dbReference>
<dbReference type="InterPro" id="IPR000587">
    <property type="entry name" value="Creatinase_N"/>
</dbReference>
<dbReference type="EMBL" id="SCFR01000003">
    <property type="protein sequence ID" value="TFF67338.1"/>
    <property type="molecule type" value="Genomic_DNA"/>
</dbReference>
<feature type="domain" description="Peptidase M24 C-terminal" evidence="7">
    <location>
        <begin position="526"/>
        <end position="584"/>
    </location>
</feature>
<keyword evidence="8" id="KW-0031">Aminopeptidase</keyword>
<keyword evidence="4" id="KW-0464">Manganese</keyword>
<dbReference type="GO" id="GO:0070006">
    <property type="term" value="F:metalloaminopeptidase activity"/>
    <property type="evidence" value="ECO:0007669"/>
    <property type="project" value="InterPro"/>
</dbReference>
<accession>A0A4R9C5Q4</accession>
<comment type="similarity">
    <text evidence="1">Belongs to the peptidase M24B family.</text>
</comment>
<keyword evidence="9" id="KW-1185">Reference proteome</keyword>
<evidence type="ECO:0000256" key="4">
    <source>
        <dbReference type="ARBA" id="ARBA00023211"/>
    </source>
</evidence>
<keyword evidence="3" id="KW-0378">Hydrolase</keyword>
<reference evidence="8 9" key="1">
    <citation type="submission" date="2019-01" db="EMBL/GenBank/DDBJ databases">
        <title>Draft Genome Sequences of Helcococcus ovis Strains Isolated from the Uterus and Vagina of Dairy Cows with Metritis.</title>
        <authorList>
            <person name="Cunha F."/>
            <person name="Jeon S.J."/>
            <person name="Kutzer P."/>
            <person name="Galvao K.N."/>
        </authorList>
    </citation>
    <scope>NUCLEOTIDE SEQUENCE [LARGE SCALE GENOMIC DNA]</scope>
    <source>
        <strain evidence="8 9">KG-37</strain>
    </source>
</reference>
<dbReference type="CDD" id="cd01085">
    <property type="entry name" value="APP"/>
    <property type="match status" value="1"/>
</dbReference>